<dbReference type="PANTHER" id="PTHR33121">
    <property type="entry name" value="CYCLIC DI-GMP PHOSPHODIESTERASE PDEF"/>
    <property type="match status" value="1"/>
</dbReference>
<name>A0A174S1U3_9FIRM</name>
<dbReference type="RefSeq" id="WP_022201705.1">
    <property type="nucleotide sequence ID" value="NZ_CATYWZ010000057.1"/>
</dbReference>
<dbReference type="PANTHER" id="PTHR33121:SF71">
    <property type="entry name" value="OXYGEN SENSOR PROTEIN DOSP"/>
    <property type="match status" value="1"/>
</dbReference>
<dbReference type="Proteomes" id="UP000251853">
    <property type="component" value="Unassembled WGS sequence"/>
</dbReference>
<dbReference type="SUPFAM" id="SSF141868">
    <property type="entry name" value="EAL domain-like"/>
    <property type="match status" value="1"/>
</dbReference>
<dbReference type="GO" id="GO:0071111">
    <property type="term" value="F:cyclic-guanylate-specific phosphodiesterase activity"/>
    <property type="evidence" value="ECO:0007669"/>
    <property type="project" value="InterPro"/>
</dbReference>
<evidence type="ECO:0000313" key="4">
    <source>
        <dbReference type="Proteomes" id="UP000095512"/>
    </source>
</evidence>
<evidence type="ECO:0000259" key="1">
    <source>
        <dbReference type="PROSITE" id="PS50883"/>
    </source>
</evidence>
<dbReference type="InterPro" id="IPR035919">
    <property type="entry name" value="EAL_sf"/>
</dbReference>
<organism evidence="2 4">
    <name type="scientific">Enterocloster clostridioformis</name>
    <dbReference type="NCBI Taxonomy" id="1531"/>
    <lineage>
        <taxon>Bacteria</taxon>
        <taxon>Bacillati</taxon>
        <taxon>Bacillota</taxon>
        <taxon>Clostridia</taxon>
        <taxon>Lachnospirales</taxon>
        <taxon>Lachnospiraceae</taxon>
        <taxon>Enterocloster</taxon>
    </lineage>
</organism>
<dbReference type="Proteomes" id="UP000095512">
    <property type="component" value="Unassembled WGS sequence"/>
</dbReference>
<dbReference type="Pfam" id="PF00563">
    <property type="entry name" value="EAL"/>
    <property type="match status" value="1"/>
</dbReference>
<sequence length="164" mass="18817">MFNLKTSRFSSAEALRRLRDYDGEPVSPSEFIPLAEETGLIDDLSWIVLEEICMLFGQSRGKIDSVSINLSMQQFEDRSLSGRIHECLKRSGLSPDKLKIEVTERVLLQDMDYMKMIMEEMTGEGFGFYLDDFGTGYSNISCALSLPLEYIKLDRSLRKVHARR</sequence>
<dbReference type="PROSITE" id="PS50883">
    <property type="entry name" value="EAL"/>
    <property type="match status" value="1"/>
</dbReference>
<reference evidence="2 4" key="1">
    <citation type="submission" date="2015-09" db="EMBL/GenBank/DDBJ databases">
        <authorList>
            <consortium name="Pathogen Informatics"/>
        </authorList>
    </citation>
    <scope>NUCLEOTIDE SEQUENCE [LARGE SCALE GENOMIC DNA]</scope>
    <source>
        <strain evidence="2 4">2789STDY5834865</strain>
    </source>
</reference>
<dbReference type="CDD" id="cd01948">
    <property type="entry name" value="EAL"/>
    <property type="match status" value="1"/>
</dbReference>
<dbReference type="Gene3D" id="3.20.20.450">
    <property type="entry name" value="EAL domain"/>
    <property type="match status" value="1"/>
</dbReference>
<proteinExistence type="predicted"/>
<gene>
    <name evidence="2" type="primary">cph2_2</name>
    <name evidence="3" type="synonym">cph2_1</name>
    <name evidence="2" type="ORF">ERS852480_04395</name>
    <name evidence="3" type="ORF">NCTC11224_00402</name>
</gene>
<dbReference type="EMBL" id="UAVW01000001">
    <property type="protein sequence ID" value="SQB04024.1"/>
    <property type="molecule type" value="Genomic_DNA"/>
</dbReference>
<dbReference type="InterPro" id="IPR050706">
    <property type="entry name" value="Cyclic-di-GMP_PDE-like"/>
</dbReference>
<evidence type="ECO:0000313" key="5">
    <source>
        <dbReference type="Proteomes" id="UP000251853"/>
    </source>
</evidence>
<dbReference type="AlphaFoldDB" id="A0A174S1U3"/>
<evidence type="ECO:0000313" key="2">
    <source>
        <dbReference type="EMBL" id="CUP91813.1"/>
    </source>
</evidence>
<protein>
    <submittedName>
        <fullName evidence="2">Signaling protein</fullName>
    </submittedName>
</protein>
<reference evidence="3 5" key="2">
    <citation type="submission" date="2018-06" db="EMBL/GenBank/DDBJ databases">
        <authorList>
            <consortium name="Pathogen Informatics"/>
            <person name="Doyle S."/>
        </authorList>
    </citation>
    <scope>NUCLEOTIDE SEQUENCE [LARGE SCALE GENOMIC DNA]</scope>
    <source>
        <strain evidence="3 5">NCTC11224</strain>
    </source>
</reference>
<evidence type="ECO:0000313" key="3">
    <source>
        <dbReference type="EMBL" id="SQB04024.1"/>
    </source>
</evidence>
<keyword evidence="5" id="KW-1185">Reference proteome</keyword>
<feature type="domain" description="EAL" evidence="1">
    <location>
        <begin position="1"/>
        <end position="164"/>
    </location>
</feature>
<dbReference type="SMART" id="SM00052">
    <property type="entry name" value="EAL"/>
    <property type="match status" value="1"/>
</dbReference>
<dbReference type="InterPro" id="IPR001633">
    <property type="entry name" value="EAL_dom"/>
</dbReference>
<accession>A0A174S1U3</accession>
<dbReference type="EMBL" id="CZAB01000061">
    <property type="protein sequence ID" value="CUP91813.1"/>
    <property type="molecule type" value="Genomic_DNA"/>
</dbReference>